<dbReference type="PANTHER" id="PTHR46955">
    <property type="entry name" value="PROTEIN CBG01349-RELATED"/>
    <property type="match status" value="1"/>
</dbReference>
<keyword evidence="1" id="KW-0812">Transmembrane</keyword>
<dbReference type="PANTHER" id="PTHR46955:SF3">
    <property type="entry name" value="G_PROTEIN_RECEP_F1_2 DOMAIN-CONTAINING PROTEIN"/>
    <property type="match status" value="1"/>
</dbReference>
<evidence type="ECO:0000256" key="1">
    <source>
        <dbReference type="SAM" id="Phobius"/>
    </source>
</evidence>
<feature type="transmembrane region" description="Helical" evidence="1">
    <location>
        <begin position="60"/>
        <end position="84"/>
    </location>
</feature>
<name>A0A0N4YLU5_NIPBR</name>
<dbReference type="InterPro" id="IPR052322">
    <property type="entry name" value="Mito_rRNA_Mtase_NSUN4"/>
</dbReference>
<feature type="transmembrane region" description="Helical" evidence="1">
    <location>
        <begin position="150"/>
        <end position="171"/>
    </location>
</feature>
<dbReference type="SUPFAM" id="SSF81321">
    <property type="entry name" value="Family A G protein-coupled receptor-like"/>
    <property type="match status" value="1"/>
</dbReference>
<keyword evidence="1" id="KW-1133">Transmembrane helix</keyword>
<dbReference type="OMA" id="RDICRIF"/>
<dbReference type="Pfam" id="PF10316">
    <property type="entry name" value="7TM_GPCR_Srbc"/>
    <property type="match status" value="1"/>
</dbReference>
<accession>A0A0N4YLU5</accession>
<protein>
    <submittedName>
        <fullName evidence="2">G_PROTEIN_RECEP_F1_2 domain-containing protein</fullName>
    </submittedName>
</protein>
<feature type="transmembrane region" description="Helical" evidence="1">
    <location>
        <begin position="96"/>
        <end position="119"/>
    </location>
</feature>
<reference evidence="2" key="1">
    <citation type="submission" date="2017-02" db="UniProtKB">
        <authorList>
            <consortium name="WormBaseParasite"/>
        </authorList>
    </citation>
    <scope>IDENTIFICATION</scope>
</reference>
<sequence>LFATSLSFDEFLQSKRITSKTVAASGTIPHFVSLRIRCTLPYVIYLACNWRADFLDMDPYIIMILSVGLPIQLKIKLTLTIAIAVERALALFTPFIYRRICLCTYALAFFLIAITLAAIDISIEFAVSPFKRVINCDSIGCFVGEKYLNYWGVSNMVMGMIVDCLTLLVLVKLKAMRQPRPHKNSTSKVVPKKLNQESSTVLYTFS</sequence>
<proteinExistence type="predicted"/>
<dbReference type="AlphaFoldDB" id="A0A0N4YLU5"/>
<keyword evidence="1" id="KW-0472">Membrane</keyword>
<dbReference type="WBParaSite" id="NBR_0001810101-mRNA-1">
    <property type="protein sequence ID" value="NBR_0001810101-mRNA-1"/>
    <property type="gene ID" value="NBR_0001810101"/>
</dbReference>
<evidence type="ECO:0000313" key="2">
    <source>
        <dbReference type="WBParaSite" id="NBR_0001810101-mRNA-1"/>
    </source>
</evidence>
<dbReference type="InterPro" id="IPR019420">
    <property type="entry name" value="7TM_GPCR_serpentine_rcpt_Srbc"/>
</dbReference>
<organism evidence="2">
    <name type="scientific">Nippostrongylus brasiliensis</name>
    <name type="common">Rat hookworm</name>
    <dbReference type="NCBI Taxonomy" id="27835"/>
    <lineage>
        <taxon>Eukaryota</taxon>
        <taxon>Metazoa</taxon>
        <taxon>Ecdysozoa</taxon>
        <taxon>Nematoda</taxon>
        <taxon>Chromadorea</taxon>
        <taxon>Rhabditida</taxon>
        <taxon>Rhabditina</taxon>
        <taxon>Rhabditomorpha</taxon>
        <taxon>Strongyloidea</taxon>
        <taxon>Heligmosomidae</taxon>
        <taxon>Nippostrongylus</taxon>
    </lineage>
</organism>